<dbReference type="PROSITE" id="PS00420">
    <property type="entry name" value="SRCR_1"/>
    <property type="match status" value="3"/>
</dbReference>
<keyword evidence="8" id="KW-0675">Receptor</keyword>
<feature type="disulfide bond" evidence="10">
    <location>
        <begin position="1001"/>
        <end position="1011"/>
    </location>
</feature>
<dbReference type="PANTHER" id="PTHR19331">
    <property type="entry name" value="SCAVENGER RECEPTOR DOMAIN-CONTAINING"/>
    <property type="match status" value="1"/>
</dbReference>
<dbReference type="EnsemblMetazoa" id="XM_020004800.1">
    <property type="protein sequence ID" value="XP_019860359.1"/>
    <property type="gene ID" value="LOC105316434"/>
</dbReference>
<evidence type="ECO:0000256" key="4">
    <source>
        <dbReference type="ARBA" id="ARBA00022737"/>
    </source>
</evidence>
<organism evidence="14 15">
    <name type="scientific">Amphimedon queenslandica</name>
    <name type="common">Sponge</name>
    <dbReference type="NCBI Taxonomy" id="400682"/>
    <lineage>
        <taxon>Eukaryota</taxon>
        <taxon>Metazoa</taxon>
        <taxon>Porifera</taxon>
        <taxon>Demospongiae</taxon>
        <taxon>Heteroscleromorpha</taxon>
        <taxon>Haplosclerida</taxon>
        <taxon>Niphatidae</taxon>
        <taxon>Amphimedon</taxon>
    </lineage>
</organism>
<dbReference type="InterPro" id="IPR001190">
    <property type="entry name" value="SRCR"/>
</dbReference>
<dbReference type="Gene3D" id="3.10.250.10">
    <property type="entry name" value="SRCR-like domain"/>
    <property type="match status" value="8"/>
</dbReference>
<sequence length="1116" mass="120970">MAAVVTLFLFLLFSVSLVYGCSYGSVRLYDNGSVNQTDRGTVQYCYSGYWNNACNVGWDCPEANVACRQLGYLGASTYYQNAQQYFGSTGYSRRYYYSCSGSESSLTSCSSSYYYSCQSSSYAAGVQCIGEIDANNNTANCSESGSVQLTGGATDSEGVLHYCYNGAWVQFCSLGDKEATVACKQLGYEPFARFISLSDLDSWELGYSPLTISCSSYATESDLSSCSVSSSSSSSSCISSSLSCASPKAIRCYRQSSSCTDGSVRLVNGSVYQEGRVEVCVDGVWGPVCSSGWDTTDARVICKQLGYADSGRPDVSAYDNQNDNQRRAVFLSNVTCNGIESSLDDCDKVLYPLNVAKQLADTTDEIAAVACIMTTPTVNSAAKSEDPYFIAFCILGAVVLVLLIVMCVIVGSKLRDIRKKRRLTSRPLPSIQLTNVDARYEMVNEDDDDDNDDLKNVSQDEFPATSQEEAYSCSSGSVRLYNHGSVSQAGRGTVQYCYSGYWNNACNVGWDCPEANVACRQLGYLGASTYYQNAQQYFGSTGYSRRYYYSCSGSESSLTSCSSSYYYSCQSSSYAAGVQCIGENTNNTANCPESGSVQLTGGATDSEGVLHYCYNGVWVQFCSLGDKEATIACKQLGYEPFARFISLSDLDSWEQGYSPLTISCSSYATESDLSSCSVSSSSSYSYSSCISSSLSCASPKAIRCYRQDSSCTDGSVRLVNGSVYQEGRVEVCVDGVWGSVCSSGWDTNDARVVCKQLGYADSGGLVGEVAYDSTNQSLIQNITCNGTTHSISDCIINEGSCTCQEVISLTCYEPTGCEEGAVRITDGLIENEGRLEVCVDGVWGSVCDDGWDKTDAHVACQQLGFSELEPEAYYGSTFGVSTGPIMYSNVKCGGWETSLDECAKTNYVNFTCTGDRIAGAFCLDGCRNGDIRLSGYNQFEGVVQICVDNVWGVISGESWTYDNSLVICRQLGYDKSRPDVSAYDNQNDNQRRAVFLSNVTCNGIESSLDDCDKVLYPLNVAKQLADTTDEIAAVACIMTTPTVNSAAKSEDPYFIAFCILGAVVLVLLIVMCVIVGSKLRDIRKKRRLTSRPLPSIQLTNVDARYEMFCDFFKRII</sequence>
<evidence type="ECO:0000256" key="12">
    <source>
        <dbReference type="SAM" id="SignalP"/>
    </source>
</evidence>
<feature type="domain" description="SRCR" evidence="13">
    <location>
        <begin position="478"/>
        <end position="581"/>
    </location>
</feature>
<feature type="disulfide bond" evidence="10">
    <location>
        <begin position="784"/>
        <end position="794"/>
    </location>
</feature>
<feature type="disulfide bond" evidence="10">
    <location>
        <begin position="336"/>
        <end position="346"/>
    </location>
</feature>
<dbReference type="PRINTS" id="PR00258">
    <property type="entry name" value="SPERACTRCPTR"/>
</dbReference>
<feature type="domain" description="SRCR" evidence="13">
    <location>
        <begin position="264"/>
        <end position="372"/>
    </location>
</feature>
<dbReference type="RefSeq" id="XP_019860359.1">
    <property type="nucleotide sequence ID" value="XM_020004800.1"/>
</dbReference>
<keyword evidence="6 11" id="KW-0472">Membrane</keyword>
<feature type="domain" description="SRCR" evidence="13">
    <location>
        <begin position="26"/>
        <end position="129"/>
    </location>
</feature>
<dbReference type="PROSITE" id="PS50287">
    <property type="entry name" value="SRCR_2"/>
    <property type="match status" value="8"/>
</dbReference>
<keyword evidence="3 12" id="KW-0732">Signal</keyword>
<feature type="domain" description="SRCR" evidence="13">
    <location>
        <begin position="822"/>
        <end position="923"/>
    </location>
</feature>
<feature type="domain" description="SRCR" evidence="13">
    <location>
        <begin position="147"/>
        <end position="245"/>
    </location>
</feature>
<evidence type="ECO:0000256" key="11">
    <source>
        <dbReference type="SAM" id="Phobius"/>
    </source>
</evidence>
<keyword evidence="5 11" id="KW-1133">Transmembrane helix</keyword>
<feature type="disulfide bond" evidence="10">
    <location>
        <begin position="67"/>
        <end position="128"/>
    </location>
</feature>
<accession>A0AAN0JU01</accession>
<dbReference type="Pfam" id="PF00530">
    <property type="entry name" value="SRCR"/>
    <property type="match status" value="6"/>
</dbReference>
<evidence type="ECO:0000256" key="7">
    <source>
        <dbReference type="ARBA" id="ARBA00023157"/>
    </source>
</evidence>
<name>A0AAN0JU01_AMPQE</name>
<feature type="transmembrane region" description="Helical" evidence="11">
    <location>
        <begin position="1053"/>
        <end position="1077"/>
    </location>
</feature>
<comment type="caution">
    <text evidence="10">Lacks conserved residue(s) required for the propagation of feature annotation.</text>
</comment>
<feature type="disulfide bond" evidence="10">
    <location>
        <begin position="519"/>
        <end position="580"/>
    </location>
</feature>
<feature type="disulfide bond" evidence="10">
    <location>
        <begin position="892"/>
        <end position="902"/>
    </location>
</feature>
<evidence type="ECO:0000256" key="6">
    <source>
        <dbReference type="ARBA" id="ARBA00023136"/>
    </source>
</evidence>
<proteinExistence type="predicted"/>
<reference evidence="15" key="1">
    <citation type="journal article" date="2010" name="Nature">
        <title>The Amphimedon queenslandica genome and the evolution of animal complexity.</title>
        <authorList>
            <person name="Srivastava M."/>
            <person name="Simakov O."/>
            <person name="Chapman J."/>
            <person name="Fahey B."/>
            <person name="Gauthier M.E."/>
            <person name="Mitros T."/>
            <person name="Richards G.S."/>
            <person name="Conaco C."/>
            <person name="Dacre M."/>
            <person name="Hellsten U."/>
            <person name="Larroux C."/>
            <person name="Putnam N.H."/>
            <person name="Stanke M."/>
            <person name="Adamska M."/>
            <person name="Darling A."/>
            <person name="Degnan S.M."/>
            <person name="Oakley T.H."/>
            <person name="Plachetzki D.C."/>
            <person name="Zhai Y."/>
            <person name="Adamski M."/>
            <person name="Calcino A."/>
            <person name="Cummins S.F."/>
            <person name="Goodstein D.M."/>
            <person name="Harris C."/>
            <person name="Jackson D.J."/>
            <person name="Leys S.P."/>
            <person name="Shu S."/>
            <person name="Woodcroft B.J."/>
            <person name="Vervoort M."/>
            <person name="Kosik K.S."/>
            <person name="Manning G."/>
            <person name="Degnan B.M."/>
            <person name="Rokhsar D.S."/>
        </authorList>
    </citation>
    <scope>NUCLEOTIDE SEQUENCE [LARGE SCALE GENOMIC DNA]</scope>
</reference>
<dbReference type="InterPro" id="IPR036772">
    <property type="entry name" value="SRCR-like_dom_sf"/>
</dbReference>
<comment type="subcellular location">
    <subcellularLocation>
        <location evidence="1">Membrane</location>
        <topology evidence="1">Single-pass membrane protein</topology>
    </subcellularLocation>
</comment>
<feature type="domain" description="SRCR" evidence="13">
    <location>
        <begin position="931"/>
        <end position="1037"/>
    </location>
</feature>
<dbReference type="PANTHER" id="PTHR19331:SF487">
    <property type="entry name" value="SOLUBLE SCAVENGER RECEPTOR CYSTEINE-RICH DOMAIN-CONTAINING PROTEIN SSC5D"/>
    <property type="match status" value="1"/>
</dbReference>
<protein>
    <recommendedName>
        <fullName evidence="13">SRCR domain-containing protein</fullName>
    </recommendedName>
</protein>
<evidence type="ECO:0000256" key="9">
    <source>
        <dbReference type="ARBA" id="ARBA00023180"/>
    </source>
</evidence>
<feature type="transmembrane region" description="Helical" evidence="11">
    <location>
        <begin position="388"/>
        <end position="412"/>
    </location>
</feature>
<evidence type="ECO:0000256" key="10">
    <source>
        <dbReference type="PROSITE-ProRule" id="PRU00196"/>
    </source>
</evidence>
<dbReference type="SMART" id="SM00202">
    <property type="entry name" value="SR"/>
    <property type="match status" value="6"/>
</dbReference>
<evidence type="ECO:0000256" key="1">
    <source>
        <dbReference type="ARBA" id="ARBA00004167"/>
    </source>
</evidence>
<feature type="disulfide bond" evidence="10">
    <location>
        <begin position="99"/>
        <end position="109"/>
    </location>
</feature>
<feature type="domain" description="SRCR" evidence="13">
    <location>
        <begin position="597"/>
        <end position="697"/>
    </location>
</feature>
<dbReference type="FunFam" id="3.10.250.10:FF:000016">
    <property type="entry name" value="Scavenger receptor cysteine-rich protein type 12"/>
    <property type="match status" value="2"/>
</dbReference>
<keyword evidence="7 10" id="KW-1015">Disulfide bond</keyword>
<evidence type="ECO:0000259" key="13">
    <source>
        <dbReference type="PROSITE" id="PS50287"/>
    </source>
</evidence>
<evidence type="ECO:0000256" key="3">
    <source>
        <dbReference type="ARBA" id="ARBA00022729"/>
    </source>
</evidence>
<keyword evidence="15" id="KW-1185">Reference proteome</keyword>
<dbReference type="FunFam" id="3.10.250.10:FF:000007">
    <property type="entry name" value="Soluble scavenger receptor cysteine-rich domain-containing protein SSC5D"/>
    <property type="match status" value="1"/>
</dbReference>
<evidence type="ECO:0000256" key="2">
    <source>
        <dbReference type="ARBA" id="ARBA00022692"/>
    </source>
</evidence>
<feature type="signal peptide" evidence="12">
    <location>
        <begin position="1"/>
        <end position="20"/>
    </location>
</feature>
<evidence type="ECO:0000313" key="14">
    <source>
        <dbReference type="EnsemblMetazoa" id="XP_019860359.1"/>
    </source>
</evidence>
<feature type="disulfide bond" evidence="10">
    <location>
        <begin position="183"/>
        <end position="244"/>
    </location>
</feature>
<dbReference type="Proteomes" id="UP000007879">
    <property type="component" value="Unassembled WGS sequence"/>
</dbReference>
<feature type="disulfide bond" evidence="10">
    <location>
        <begin position="551"/>
        <end position="561"/>
    </location>
</feature>
<evidence type="ECO:0000256" key="8">
    <source>
        <dbReference type="ARBA" id="ARBA00023170"/>
    </source>
</evidence>
<reference evidence="14" key="2">
    <citation type="submission" date="2024-06" db="UniProtKB">
        <authorList>
            <consortium name="EnsemblMetazoa"/>
        </authorList>
    </citation>
    <scope>IDENTIFICATION</scope>
</reference>
<evidence type="ECO:0000313" key="15">
    <source>
        <dbReference type="Proteomes" id="UP000007879"/>
    </source>
</evidence>
<keyword evidence="4" id="KW-0677">Repeat</keyword>
<dbReference type="AlphaFoldDB" id="A0AAN0JU01"/>
<dbReference type="GO" id="GO:0016020">
    <property type="term" value="C:membrane"/>
    <property type="evidence" value="ECO:0007669"/>
    <property type="project" value="UniProtKB-SubCell"/>
</dbReference>
<dbReference type="GeneID" id="105316434"/>
<keyword evidence="9" id="KW-0325">Glycoprotein</keyword>
<evidence type="ECO:0000256" key="5">
    <source>
        <dbReference type="ARBA" id="ARBA00022989"/>
    </source>
</evidence>
<keyword evidence="2 11" id="KW-0812">Transmembrane</keyword>
<feature type="chain" id="PRO_5043051239" description="SRCR domain-containing protein" evidence="12">
    <location>
        <begin position="21"/>
        <end position="1116"/>
    </location>
</feature>
<dbReference type="SUPFAM" id="SSF56487">
    <property type="entry name" value="SRCR-like"/>
    <property type="match status" value="8"/>
</dbReference>
<dbReference type="KEGG" id="aqu:105316434"/>
<feature type="domain" description="SRCR" evidence="13">
    <location>
        <begin position="716"/>
        <end position="812"/>
    </location>
</feature>